<comment type="caution">
    <text evidence="1">The sequence shown here is derived from an EMBL/GenBank/DDBJ whole genome shotgun (WGS) entry which is preliminary data.</text>
</comment>
<evidence type="ECO:0000313" key="1">
    <source>
        <dbReference type="EMBL" id="KAI3795738.1"/>
    </source>
</evidence>
<sequence>MWVDDGDVWWFSSGVVVANNRSPPPKVVTISDHSSFSWKNISLRVILQQHESITPFRLVCISISSLNKITEF</sequence>
<proteinExistence type="predicted"/>
<reference evidence="1 2" key="2">
    <citation type="journal article" date="2022" name="Mol. Ecol. Resour.">
        <title>The genomes of chicory, endive, great burdock and yacon provide insights into Asteraceae paleo-polyploidization history and plant inulin production.</title>
        <authorList>
            <person name="Fan W."/>
            <person name="Wang S."/>
            <person name="Wang H."/>
            <person name="Wang A."/>
            <person name="Jiang F."/>
            <person name="Liu H."/>
            <person name="Zhao H."/>
            <person name="Xu D."/>
            <person name="Zhang Y."/>
        </authorList>
    </citation>
    <scope>NUCLEOTIDE SEQUENCE [LARGE SCALE GENOMIC DNA]</scope>
    <source>
        <strain evidence="2">cv. Yunnan</strain>
        <tissue evidence="1">Leaves</tissue>
    </source>
</reference>
<keyword evidence="2" id="KW-1185">Reference proteome</keyword>
<dbReference type="Proteomes" id="UP001056120">
    <property type="component" value="Linkage Group LG12"/>
</dbReference>
<name>A0ACB9HK88_9ASTR</name>
<dbReference type="EMBL" id="CM042029">
    <property type="protein sequence ID" value="KAI3795738.1"/>
    <property type="molecule type" value="Genomic_DNA"/>
</dbReference>
<organism evidence="1 2">
    <name type="scientific">Smallanthus sonchifolius</name>
    <dbReference type="NCBI Taxonomy" id="185202"/>
    <lineage>
        <taxon>Eukaryota</taxon>
        <taxon>Viridiplantae</taxon>
        <taxon>Streptophyta</taxon>
        <taxon>Embryophyta</taxon>
        <taxon>Tracheophyta</taxon>
        <taxon>Spermatophyta</taxon>
        <taxon>Magnoliopsida</taxon>
        <taxon>eudicotyledons</taxon>
        <taxon>Gunneridae</taxon>
        <taxon>Pentapetalae</taxon>
        <taxon>asterids</taxon>
        <taxon>campanulids</taxon>
        <taxon>Asterales</taxon>
        <taxon>Asteraceae</taxon>
        <taxon>Asteroideae</taxon>
        <taxon>Heliantheae alliance</taxon>
        <taxon>Millerieae</taxon>
        <taxon>Smallanthus</taxon>
    </lineage>
</organism>
<protein>
    <submittedName>
        <fullName evidence="1">Uncharacterized protein</fullName>
    </submittedName>
</protein>
<evidence type="ECO:0000313" key="2">
    <source>
        <dbReference type="Proteomes" id="UP001056120"/>
    </source>
</evidence>
<accession>A0ACB9HK88</accession>
<gene>
    <name evidence="1" type="ORF">L1987_38395</name>
</gene>
<reference evidence="2" key="1">
    <citation type="journal article" date="2022" name="Mol. Ecol. Resour.">
        <title>The genomes of chicory, endive, great burdock and yacon provide insights into Asteraceae palaeo-polyploidization history and plant inulin production.</title>
        <authorList>
            <person name="Fan W."/>
            <person name="Wang S."/>
            <person name="Wang H."/>
            <person name="Wang A."/>
            <person name="Jiang F."/>
            <person name="Liu H."/>
            <person name="Zhao H."/>
            <person name="Xu D."/>
            <person name="Zhang Y."/>
        </authorList>
    </citation>
    <scope>NUCLEOTIDE SEQUENCE [LARGE SCALE GENOMIC DNA]</scope>
    <source>
        <strain evidence="2">cv. Yunnan</strain>
    </source>
</reference>